<keyword evidence="7 9" id="KW-0811">Translocation</keyword>
<dbReference type="InterPro" id="IPR005791">
    <property type="entry name" value="SecD"/>
</dbReference>
<dbReference type="PRINTS" id="PR00702">
    <property type="entry name" value="ACRIFLAVINRP"/>
</dbReference>
<feature type="domain" description="SecDF P1 head subdomain" evidence="12">
    <location>
        <begin position="130"/>
        <end position="224"/>
    </location>
</feature>
<keyword evidence="5 9" id="KW-0653">Protein transport</keyword>
<gene>
    <name evidence="9 13" type="primary">secD</name>
    <name evidence="13" type="ORF">ACJDUG_10430</name>
</gene>
<comment type="similarity">
    <text evidence="9">Belongs to the SecD/SecF family. SecD subfamily.</text>
</comment>
<comment type="subcellular location">
    <subcellularLocation>
        <location evidence="1 9">Cell membrane</location>
        <topology evidence="1 9">Multi-pass membrane protein</topology>
    </subcellularLocation>
</comment>
<feature type="transmembrane region" description="Helical" evidence="9">
    <location>
        <begin position="338"/>
        <end position="363"/>
    </location>
</feature>
<evidence type="ECO:0000259" key="11">
    <source>
        <dbReference type="Pfam" id="PF21760"/>
    </source>
</evidence>
<dbReference type="EMBL" id="JBJHZZ010000006">
    <property type="protein sequence ID" value="MFL0247388.1"/>
    <property type="molecule type" value="Genomic_DNA"/>
</dbReference>
<keyword evidence="8 9" id="KW-0472">Membrane</keyword>
<comment type="caution">
    <text evidence="9">Lacks conserved residue(s) required for the propagation of feature annotation.</text>
</comment>
<evidence type="ECO:0000256" key="9">
    <source>
        <dbReference type="HAMAP-Rule" id="MF_01463"/>
    </source>
</evidence>
<keyword evidence="4 9" id="KW-0812">Transmembrane</keyword>
<dbReference type="InterPro" id="IPR048634">
    <property type="entry name" value="SecD_SecF_C"/>
</dbReference>
<feature type="domain" description="Protein translocase subunit SecDF P1" evidence="11">
    <location>
        <begin position="70"/>
        <end position="126"/>
    </location>
</feature>
<dbReference type="PANTHER" id="PTHR30081">
    <property type="entry name" value="PROTEIN-EXPORT MEMBRANE PROTEIN SEC"/>
    <property type="match status" value="1"/>
</dbReference>
<evidence type="ECO:0000256" key="4">
    <source>
        <dbReference type="ARBA" id="ARBA00022692"/>
    </source>
</evidence>
<organism evidence="13 14">
    <name type="scientific">Candidatus Clostridium stratigraminis</name>
    <dbReference type="NCBI Taxonomy" id="3381661"/>
    <lineage>
        <taxon>Bacteria</taxon>
        <taxon>Bacillati</taxon>
        <taxon>Bacillota</taxon>
        <taxon>Clostridia</taxon>
        <taxon>Eubacteriales</taxon>
        <taxon>Clostridiaceae</taxon>
        <taxon>Clostridium</taxon>
    </lineage>
</organism>
<comment type="function">
    <text evidence="9">Part of the Sec protein translocase complex. Interacts with the SecYEG preprotein conducting channel. SecDF uses the proton motive force (PMF) to complete protein translocation after the ATP-dependent function of SecA.</text>
</comment>
<proteinExistence type="inferred from homology"/>
<dbReference type="Pfam" id="PF21760">
    <property type="entry name" value="SecD_1st"/>
    <property type="match status" value="1"/>
</dbReference>
<keyword evidence="2 9" id="KW-0813">Transport</keyword>
<evidence type="ECO:0000256" key="8">
    <source>
        <dbReference type="ARBA" id="ARBA00023136"/>
    </source>
</evidence>
<feature type="transmembrane region" description="Helical" evidence="9">
    <location>
        <begin position="296"/>
        <end position="317"/>
    </location>
</feature>
<evidence type="ECO:0000256" key="5">
    <source>
        <dbReference type="ARBA" id="ARBA00022927"/>
    </source>
</evidence>
<dbReference type="SUPFAM" id="SSF82866">
    <property type="entry name" value="Multidrug efflux transporter AcrB transmembrane domain"/>
    <property type="match status" value="1"/>
</dbReference>
<comment type="subunit">
    <text evidence="9">Forms a complex with SecF. Part of the essential Sec protein translocation apparatus which comprises SecA, SecYEG and auxiliary proteins SecDF. Other proteins may also be involved.</text>
</comment>
<evidence type="ECO:0000313" key="13">
    <source>
        <dbReference type="EMBL" id="MFL0247388.1"/>
    </source>
</evidence>
<evidence type="ECO:0000259" key="10">
    <source>
        <dbReference type="Pfam" id="PF02355"/>
    </source>
</evidence>
<protein>
    <recommendedName>
        <fullName evidence="9">Protein translocase subunit SecD</fullName>
    </recommendedName>
</protein>
<evidence type="ECO:0000313" key="14">
    <source>
        <dbReference type="Proteomes" id="UP001623591"/>
    </source>
</evidence>
<dbReference type="HAMAP" id="MF_01463_B">
    <property type="entry name" value="SecD_B"/>
    <property type="match status" value="1"/>
</dbReference>
<dbReference type="NCBIfam" id="TIGR00916">
    <property type="entry name" value="2A0604s01"/>
    <property type="match status" value="1"/>
</dbReference>
<keyword evidence="6 9" id="KW-1133">Transmembrane helix</keyword>
<keyword evidence="14" id="KW-1185">Reference proteome</keyword>
<dbReference type="InterPro" id="IPR001036">
    <property type="entry name" value="Acrflvin-R"/>
</dbReference>
<dbReference type="Gene3D" id="1.20.1640.10">
    <property type="entry name" value="Multidrug efflux transporter AcrB transmembrane domain"/>
    <property type="match status" value="1"/>
</dbReference>
<comment type="caution">
    <text evidence="13">The sequence shown here is derived from an EMBL/GenBank/DDBJ whole genome shotgun (WGS) entry which is preliminary data.</text>
</comment>
<dbReference type="RefSeq" id="WP_406769841.1">
    <property type="nucleotide sequence ID" value="NZ_JBJHZZ010000006.1"/>
</dbReference>
<dbReference type="NCBIfam" id="TIGR01129">
    <property type="entry name" value="secD"/>
    <property type="match status" value="1"/>
</dbReference>
<evidence type="ECO:0000256" key="6">
    <source>
        <dbReference type="ARBA" id="ARBA00022989"/>
    </source>
</evidence>
<dbReference type="InterPro" id="IPR048631">
    <property type="entry name" value="SecD_1st"/>
</dbReference>
<feature type="domain" description="Protein export membrane protein SecD/SecF C-terminal" evidence="10">
    <location>
        <begin position="226"/>
        <end position="394"/>
    </location>
</feature>
<evidence type="ECO:0000259" key="12">
    <source>
        <dbReference type="Pfam" id="PF22599"/>
    </source>
</evidence>
<feature type="transmembrane region" description="Helical" evidence="9">
    <location>
        <begin position="270"/>
        <end position="290"/>
    </location>
</feature>
<dbReference type="InterPro" id="IPR022813">
    <property type="entry name" value="SecD/SecF_arch_bac"/>
</dbReference>
<dbReference type="Pfam" id="PF22599">
    <property type="entry name" value="SecDF_P1_head"/>
    <property type="match status" value="1"/>
</dbReference>
<keyword evidence="3 9" id="KW-1003">Cell membrane</keyword>
<name>A0ABW8T6Q6_9CLOT</name>
<dbReference type="PANTHER" id="PTHR30081:SF1">
    <property type="entry name" value="PROTEIN TRANSLOCASE SUBUNIT SECD"/>
    <property type="match status" value="1"/>
</dbReference>
<reference evidence="13 14" key="1">
    <citation type="submission" date="2024-11" db="EMBL/GenBank/DDBJ databases">
        <authorList>
            <person name="Heng Y.C."/>
            <person name="Lim A.C.H."/>
            <person name="Lee J.K.Y."/>
            <person name="Kittelmann S."/>
        </authorList>
    </citation>
    <scope>NUCLEOTIDE SEQUENCE [LARGE SCALE GENOMIC DNA]</scope>
    <source>
        <strain evidence="13 14">WILCCON 0185</strain>
    </source>
</reference>
<evidence type="ECO:0000256" key="7">
    <source>
        <dbReference type="ARBA" id="ARBA00023010"/>
    </source>
</evidence>
<evidence type="ECO:0000256" key="3">
    <source>
        <dbReference type="ARBA" id="ARBA00022475"/>
    </source>
</evidence>
<sequence length="421" mass="44846">MKSKGKSTATFLAIILVIFFLAYSGIKGIVIGDYRIKPFSETINRGLDLQGGVSALMEIQGNKPSQADLDRTIELLSLRINKMGVSETSISKEGSRIRIDIPGVFDTKQVIDTIGKPGVLKFKGPDNVDILTGKDDVKDATAMIDQTGQPIISLELNTSGTKKFADATAKFIGQPISIYMDDQLISSPTVQAVITDGKAQITGSKDLTEAKNTASIIKSGALPVTLKTASVNVVGPTLGANAMPQSIKAGEVGIGIVFLFMLLYYRVPGFLANISLVLYMILLLLIFSLIGATLTLSGIAGFLLTVGMAVDANVLIIERTKEELKAGKSPKSAIDAGFHRAMSSIIDSNLTTVISGIVLYSLGSGTVKGFALTLIIGVLLSMFTAITFTKAITKLAVNMGWFNKKWTIGTFGVHDMRRGVK</sequence>
<dbReference type="Gene3D" id="3.30.70.3400">
    <property type="match status" value="1"/>
</dbReference>
<evidence type="ECO:0000256" key="2">
    <source>
        <dbReference type="ARBA" id="ARBA00022448"/>
    </source>
</evidence>
<evidence type="ECO:0000256" key="1">
    <source>
        <dbReference type="ARBA" id="ARBA00004651"/>
    </source>
</evidence>
<dbReference type="Pfam" id="PF02355">
    <property type="entry name" value="SecD_SecF_C"/>
    <property type="match status" value="1"/>
</dbReference>
<dbReference type="InterPro" id="IPR055344">
    <property type="entry name" value="SecD_SecF_C_bact"/>
</dbReference>
<dbReference type="Gene3D" id="3.30.1360.200">
    <property type="match status" value="1"/>
</dbReference>
<dbReference type="InterPro" id="IPR054384">
    <property type="entry name" value="SecDF_P1_head"/>
</dbReference>
<feature type="transmembrane region" description="Helical" evidence="9">
    <location>
        <begin position="369"/>
        <end position="389"/>
    </location>
</feature>
<dbReference type="Proteomes" id="UP001623591">
    <property type="component" value="Unassembled WGS sequence"/>
</dbReference>
<accession>A0ABW8T6Q6</accession>